<dbReference type="Pfam" id="PF00561">
    <property type="entry name" value="Abhydrolase_1"/>
    <property type="match status" value="1"/>
</dbReference>
<reference evidence="7 8" key="1">
    <citation type="submission" date="2020-08" db="EMBL/GenBank/DDBJ databases">
        <title>Genomic Encyclopedia of Type Strains, Phase IV (KMG-IV): sequencing the most valuable type-strain genomes for metagenomic binning, comparative biology and taxonomic classification.</title>
        <authorList>
            <person name="Goeker M."/>
        </authorList>
    </citation>
    <scope>NUCLEOTIDE SEQUENCE [LARGE SCALE GENOMIC DNA]</scope>
    <source>
        <strain evidence="7 8">DSM 45615</strain>
    </source>
</reference>
<sequence>MTRTRTAARLALAAALATTLTATACTGAQPGALSPSAPATTTAAGGETAPPGLEAYYTQKLAWSGCGDGFECARLEVPLDYDEPEGERMKLSVIRLPATGDRIGSIVLNPGGPGGSGVGYARAATSVLTAGVRARFDTVGFDPRGVGESTPAIRCLTTSKLDAYVGLDNTPDTPGERTALEEGSRRFASGCDADSGKLLPHVGTVDAARDMDILRAALGDKGLTYLGKSYGTFLGAMYADLFPTRVRALVLDGAVDPSLSPVELNETQAEGFEVALRSFLQDCFNDAACPFSSRDVDGAIEELRSLLQRADREPLRNGLGDGRRITEAWVTLGIIAPLYDRRSWPVLRQALSHAFNGDGTTLLRLADLLIDRRQDGTYSNQTEANMAINCVDNVYPRTPDTYEKAAEQAEKEAPLFGAPVMWGSLPCAFWPVPSTRDVKTPLDAQGAPPIVVVGTERDPATPYRWAEALAEELSSGVLLGFDGDGHTAYMTGSTCVDKAVDDYLINLKPPADGTRCPKVN</sequence>
<dbReference type="Pfam" id="PF08386">
    <property type="entry name" value="Abhydrolase_4"/>
    <property type="match status" value="1"/>
</dbReference>
<dbReference type="InterPro" id="IPR013595">
    <property type="entry name" value="Pept_S33_TAP-like_C"/>
</dbReference>
<keyword evidence="8" id="KW-1185">Reference proteome</keyword>
<evidence type="ECO:0000259" key="5">
    <source>
        <dbReference type="Pfam" id="PF00561"/>
    </source>
</evidence>
<feature type="chain" id="PRO_5032978860" evidence="4">
    <location>
        <begin position="25"/>
        <end position="520"/>
    </location>
</feature>
<name>A0A840PX63_9ACTN</name>
<dbReference type="RefSeq" id="WP_185057232.1">
    <property type="nucleotide sequence ID" value="NZ_BAABIX010000070.1"/>
</dbReference>
<dbReference type="InterPro" id="IPR051601">
    <property type="entry name" value="Serine_prot/Carboxylest_S33"/>
</dbReference>
<comment type="similarity">
    <text evidence="1">Belongs to the peptidase S33 family.</text>
</comment>
<keyword evidence="3" id="KW-0378">Hydrolase</keyword>
<accession>A0A840PX63</accession>
<proteinExistence type="inferred from homology"/>
<feature type="signal peptide" evidence="4">
    <location>
        <begin position="1"/>
        <end position="24"/>
    </location>
</feature>
<dbReference type="Proteomes" id="UP000578449">
    <property type="component" value="Unassembled WGS sequence"/>
</dbReference>
<evidence type="ECO:0000313" key="8">
    <source>
        <dbReference type="Proteomes" id="UP000578449"/>
    </source>
</evidence>
<dbReference type="AlphaFoldDB" id="A0A840PX63"/>
<dbReference type="EMBL" id="JACHGN010000043">
    <property type="protein sequence ID" value="MBB5140445.1"/>
    <property type="molecule type" value="Genomic_DNA"/>
</dbReference>
<feature type="domain" description="Peptidase S33 tripeptidyl aminopeptidase-like C-terminal" evidence="6">
    <location>
        <begin position="414"/>
        <end position="516"/>
    </location>
</feature>
<evidence type="ECO:0000256" key="4">
    <source>
        <dbReference type="SAM" id="SignalP"/>
    </source>
</evidence>
<evidence type="ECO:0000313" key="7">
    <source>
        <dbReference type="EMBL" id="MBB5140445.1"/>
    </source>
</evidence>
<dbReference type="InterPro" id="IPR000073">
    <property type="entry name" value="AB_hydrolase_1"/>
</dbReference>
<organism evidence="7 8">
    <name type="scientific">Thermocatellispora tengchongensis</name>
    <dbReference type="NCBI Taxonomy" id="1073253"/>
    <lineage>
        <taxon>Bacteria</taxon>
        <taxon>Bacillati</taxon>
        <taxon>Actinomycetota</taxon>
        <taxon>Actinomycetes</taxon>
        <taxon>Streptosporangiales</taxon>
        <taxon>Streptosporangiaceae</taxon>
        <taxon>Thermocatellispora</taxon>
    </lineage>
</organism>
<dbReference type="Gene3D" id="3.40.50.1820">
    <property type="entry name" value="alpha/beta hydrolase"/>
    <property type="match status" value="1"/>
</dbReference>
<protein>
    <submittedName>
        <fullName evidence="7">Pimeloyl-ACP methyl ester carboxylesterase</fullName>
    </submittedName>
</protein>
<evidence type="ECO:0000256" key="2">
    <source>
        <dbReference type="ARBA" id="ARBA00022729"/>
    </source>
</evidence>
<dbReference type="InterPro" id="IPR029058">
    <property type="entry name" value="AB_hydrolase_fold"/>
</dbReference>
<feature type="domain" description="AB hydrolase-1" evidence="5">
    <location>
        <begin position="106"/>
        <end position="296"/>
    </location>
</feature>
<evidence type="ECO:0000256" key="3">
    <source>
        <dbReference type="ARBA" id="ARBA00022801"/>
    </source>
</evidence>
<dbReference type="PROSITE" id="PS51257">
    <property type="entry name" value="PROKAR_LIPOPROTEIN"/>
    <property type="match status" value="1"/>
</dbReference>
<dbReference type="SUPFAM" id="SSF53474">
    <property type="entry name" value="alpha/beta-Hydrolases"/>
    <property type="match status" value="1"/>
</dbReference>
<keyword evidence="2 4" id="KW-0732">Signal</keyword>
<dbReference type="GO" id="GO:0016787">
    <property type="term" value="F:hydrolase activity"/>
    <property type="evidence" value="ECO:0007669"/>
    <property type="project" value="UniProtKB-KW"/>
</dbReference>
<comment type="caution">
    <text evidence="7">The sequence shown here is derived from an EMBL/GenBank/DDBJ whole genome shotgun (WGS) entry which is preliminary data.</text>
</comment>
<evidence type="ECO:0000259" key="6">
    <source>
        <dbReference type="Pfam" id="PF08386"/>
    </source>
</evidence>
<evidence type="ECO:0000256" key="1">
    <source>
        <dbReference type="ARBA" id="ARBA00010088"/>
    </source>
</evidence>
<dbReference type="PANTHER" id="PTHR43248:SF29">
    <property type="entry name" value="TRIPEPTIDYL AMINOPEPTIDASE"/>
    <property type="match status" value="1"/>
</dbReference>
<gene>
    <name evidence="7" type="ORF">HNP84_010212</name>
</gene>
<dbReference type="PANTHER" id="PTHR43248">
    <property type="entry name" value="2-SUCCINYL-6-HYDROXY-2,4-CYCLOHEXADIENE-1-CARBOXYLATE SYNTHASE"/>
    <property type="match status" value="1"/>
</dbReference>